<dbReference type="Proteomes" id="UP000192796">
    <property type="component" value="Unassembled WGS sequence"/>
</dbReference>
<dbReference type="AlphaFoldDB" id="A0A1V9G051"/>
<dbReference type="Pfam" id="PF04199">
    <property type="entry name" value="Cyclase"/>
    <property type="match status" value="1"/>
</dbReference>
<dbReference type="RefSeq" id="WP_081147134.1">
    <property type="nucleotide sequence ID" value="NZ_LVYD01000043.1"/>
</dbReference>
<dbReference type="InterPro" id="IPR037175">
    <property type="entry name" value="KFase_sf"/>
</dbReference>
<protein>
    <submittedName>
        <fullName evidence="1">Cyclase</fullName>
    </submittedName>
</protein>
<dbReference type="InterPro" id="IPR007325">
    <property type="entry name" value="KFase/CYL"/>
</dbReference>
<gene>
    <name evidence="1" type="ORF">A3860_21270</name>
</gene>
<dbReference type="PROSITE" id="PS51257">
    <property type="entry name" value="PROKAR_LIPOPROTEIN"/>
    <property type="match status" value="1"/>
</dbReference>
<proteinExistence type="predicted"/>
<dbReference type="STRING" id="1703345.A3860_21270"/>
<accession>A0A1V9G051</accession>
<dbReference type="GO" id="GO:0004061">
    <property type="term" value="F:arylformamidase activity"/>
    <property type="evidence" value="ECO:0007669"/>
    <property type="project" value="InterPro"/>
</dbReference>
<dbReference type="SUPFAM" id="SSF102198">
    <property type="entry name" value="Putative cyclase"/>
    <property type="match status" value="1"/>
</dbReference>
<dbReference type="EMBL" id="LVYD01000043">
    <property type="protein sequence ID" value="OQP63957.1"/>
    <property type="molecule type" value="Genomic_DNA"/>
</dbReference>
<dbReference type="Gene3D" id="3.50.30.50">
    <property type="entry name" value="Putative cyclase"/>
    <property type="match status" value="1"/>
</dbReference>
<dbReference type="GO" id="GO:0019441">
    <property type="term" value="P:L-tryptophan catabolic process to kynurenine"/>
    <property type="evidence" value="ECO:0007669"/>
    <property type="project" value="InterPro"/>
</dbReference>
<organism evidence="1 2">
    <name type="scientific">Niastella vici</name>
    <dbReference type="NCBI Taxonomy" id="1703345"/>
    <lineage>
        <taxon>Bacteria</taxon>
        <taxon>Pseudomonadati</taxon>
        <taxon>Bacteroidota</taxon>
        <taxon>Chitinophagia</taxon>
        <taxon>Chitinophagales</taxon>
        <taxon>Chitinophagaceae</taxon>
        <taxon>Niastella</taxon>
    </lineage>
</organism>
<name>A0A1V9G051_9BACT</name>
<sequence>MKGYIMLTVSCFLIMAACKPARHDDSAAQFFASGKWIDLTYSFSEQTLYWPNNATGFKLDTQVNGITPAGFYYASNAFSAPEHGGTHLDAPVHFAQGHQTTDQVPLEHLTGQAVVIDVSEKALKNVDYLISVQDVEAWEKANGKIPDSAIVLFRTGYGKYYPDAKKYFGTDEKGAGAIPHLHFPGIDPATAEWLGTRRKVKAVGLDTPSIDYGQSKDFKTHQVLLAKDIPAFENVANLDQLPVTGAYIVALPMKIKNGSGGPLRIVAWVKNG</sequence>
<comment type="caution">
    <text evidence="1">The sequence shown here is derived from an EMBL/GenBank/DDBJ whole genome shotgun (WGS) entry which is preliminary data.</text>
</comment>
<evidence type="ECO:0000313" key="1">
    <source>
        <dbReference type="EMBL" id="OQP63957.1"/>
    </source>
</evidence>
<dbReference type="PANTHER" id="PTHR31118">
    <property type="entry name" value="CYCLASE-LIKE PROTEIN 2"/>
    <property type="match status" value="1"/>
</dbReference>
<reference evidence="1 2" key="1">
    <citation type="submission" date="2016-03" db="EMBL/GenBank/DDBJ databases">
        <title>Niastella vici sp. nov., isolated from farmland soil.</title>
        <authorList>
            <person name="Chen L."/>
            <person name="Wang D."/>
            <person name="Yang S."/>
            <person name="Wang G."/>
        </authorList>
    </citation>
    <scope>NUCLEOTIDE SEQUENCE [LARGE SCALE GENOMIC DNA]</scope>
    <source>
        <strain evidence="1 2">DJ57</strain>
    </source>
</reference>
<evidence type="ECO:0000313" key="2">
    <source>
        <dbReference type="Proteomes" id="UP000192796"/>
    </source>
</evidence>
<keyword evidence="2" id="KW-1185">Reference proteome</keyword>
<dbReference type="PANTHER" id="PTHR31118:SF12">
    <property type="entry name" value="CYCLASE-LIKE PROTEIN 2"/>
    <property type="match status" value="1"/>
</dbReference>